<dbReference type="AlphaFoldDB" id="A0A844YGE4"/>
<evidence type="ECO:0000313" key="1">
    <source>
        <dbReference type="EMBL" id="MXO63570.1"/>
    </source>
</evidence>
<name>A0A844YGE4_9SPHN</name>
<gene>
    <name evidence="1" type="ORF">GRI48_11155</name>
</gene>
<keyword evidence="2" id="KW-1185">Reference proteome</keyword>
<accession>A0A844YGE4</accession>
<sequence length="47" mass="5061">MKLPEIELDEIPGLPTKTGLYGSQMSGGRSDDRVIAVMVYIYNSTGG</sequence>
<reference evidence="1 2" key="1">
    <citation type="submission" date="2019-12" db="EMBL/GenBank/DDBJ databases">
        <title>Genomic-based taxomic classification of the family Erythrobacteraceae.</title>
        <authorList>
            <person name="Xu L."/>
        </authorList>
    </citation>
    <scope>NUCLEOTIDE SEQUENCE [LARGE SCALE GENOMIC DNA]</scope>
    <source>
        <strain evidence="1 2">MCCC 1A09965</strain>
    </source>
</reference>
<comment type="caution">
    <text evidence="1">The sequence shown here is derived from an EMBL/GenBank/DDBJ whole genome shotgun (WGS) entry which is preliminary data.</text>
</comment>
<evidence type="ECO:0000313" key="2">
    <source>
        <dbReference type="Proteomes" id="UP000445582"/>
    </source>
</evidence>
<organism evidence="1 2">
    <name type="scientific">Qipengyuania oceanensis</name>
    <dbReference type="NCBI Taxonomy" id="1463597"/>
    <lineage>
        <taxon>Bacteria</taxon>
        <taxon>Pseudomonadati</taxon>
        <taxon>Pseudomonadota</taxon>
        <taxon>Alphaproteobacteria</taxon>
        <taxon>Sphingomonadales</taxon>
        <taxon>Erythrobacteraceae</taxon>
        <taxon>Qipengyuania</taxon>
    </lineage>
</organism>
<dbReference type="EMBL" id="WTYN01000002">
    <property type="protein sequence ID" value="MXO63570.1"/>
    <property type="molecule type" value="Genomic_DNA"/>
</dbReference>
<proteinExistence type="predicted"/>
<dbReference type="OrthoDB" id="7451964at2"/>
<protein>
    <submittedName>
        <fullName evidence="1">Uncharacterized protein</fullName>
    </submittedName>
</protein>
<dbReference type="RefSeq" id="WP_160676001.1">
    <property type="nucleotide sequence ID" value="NZ_WTYN01000002.1"/>
</dbReference>
<dbReference type="Proteomes" id="UP000445582">
    <property type="component" value="Unassembled WGS sequence"/>
</dbReference>